<feature type="region of interest" description="Disordered" evidence="1">
    <location>
        <begin position="264"/>
        <end position="294"/>
    </location>
</feature>
<feature type="compositionally biased region" description="Polar residues" evidence="1">
    <location>
        <begin position="269"/>
        <end position="280"/>
    </location>
</feature>
<evidence type="ECO:0000313" key="2">
    <source>
        <dbReference type="EMBL" id="CDP37302.1"/>
    </source>
</evidence>
<dbReference type="PANTHER" id="PTHR28027:SF2">
    <property type="entry name" value="TRANSCRIPTIONAL REGULATOR MIT1"/>
    <property type="match status" value="1"/>
</dbReference>
<accession>A0A060TEK1</accession>
<feature type="compositionally biased region" description="Basic and acidic residues" evidence="1">
    <location>
        <begin position="577"/>
        <end position="586"/>
    </location>
</feature>
<feature type="compositionally biased region" description="Polar residues" evidence="1">
    <location>
        <begin position="125"/>
        <end position="134"/>
    </location>
</feature>
<reference evidence="2" key="1">
    <citation type="submission" date="2014-02" db="EMBL/GenBank/DDBJ databases">
        <authorList>
            <person name="Genoscope - CEA"/>
        </authorList>
    </citation>
    <scope>NUCLEOTIDE SEQUENCE</scope>
    <source>
        <strain evidence="2">LS3</strain>
    </source>
</reference>
<feature type="region of interest" description="Disordered" evidence="1">
    <location>
        <begin position="418"/>
        <end position="438"/>
    </location>
</feature>
<name>A0A060TEK1_BLAAD</name>
<proteinExistence type="predicted"/>
<organism evidence="2">
    <name type="scientific">Blastobotrys adeninivorans</name>
    <name type="common">Yeast</name>
    <name type="synonym">Arxula adeninivorans</name>
    <dbReference type="NCBI Taxonomy" id="409370"/>
    <lineage>
        <taxon>Eukaryota</taxon>
        <taxon>Fungi</taxon>
        <taxon>Dikarya</taxon>
        <taxon>Ascomycota</taxon>
        <taxon>Saccharomycotina</taxon>
        <taxon>Dipodascomycetes</taxon>
        <taxon>Dipodascales</taxon>
        <taxon>Trichomonascaceae</taxon>
        <taxon>Blastobotrys</taxon>
    </lineage>
</organism>
<sequence>MNLQPTFVGYVSTTRDALILFQAAISGTKAQVSRRPHDRERVDLIRSGNIFIFNEETSGVKRWTDGVAWSPSRIKGNFLLYRELENPLGATDKKKSVKKGSSTSGGRFKRSSSALARSYPYDRPASQNQGTSPNEYDPHGLTVPYQFGDRGDVKIGPVKTENMIASEQQNQPSSLELDEGVDEEVVKDLVGSLIDSYGFKPDGLIKKTISIQVRGSQHHLVSYYRPKDVIKGKFIRPSEDPELRGLELAREIVDGQHFRVPWREEEQQHNQPYLQSTTMPSVRRRNPQPRSGMSHVLATGNSSHQLFDPTTGFRASIPQPPPLTSRYPSYQLLTGPLNPGDMDVSGSTGYDLGESSTSSVVQGHGGMYDLSSSGMTPHYSHYLSGRPPAGAPPPISNSNSVGSQSYYSGYRPFTMSSANSAGAGGPTTPYSTDTHQTSTMPLDYTTTVGNYGYALSSAGSSPSTTAYLFQPIQPAAHSSAGHSGISEPIFPHSTQSHPRPHSEPQALSQNTSQGDHSQSHYREESQTQAHAQAIVKIESQTQPPSQAETPTGGQTHAQARAQAQSQSQAQSQTPAQDQDHHQEQSQEARPQSQPQPQPIKTSPSHSQESHHQSRQINYSPSLPPLSQPATFYQTYPHEYHSMGTTPTSSDPRKLPDNGRLEERSGVSNVVYSSAGLGGRGYGSEQSYGVSGIYGELIPGPPEITDHHDHHHASHAPNYGYSMF</sequence>
<dbReference type="GO" id="GO:0003677">
    <property type="term" value="F:DNA binding"/>
    <property type="evidence" value="ECO:0007669"/>
    <property type="project" value="TreeGrafter"/>
</dbReference>
<evidence type="ECO:0000256" key="1">
    <source>
        <dbReference type="SAM" id="MobiDB-lite"/>
    </source>
</evidence>
<dbReference type="AlphaFoldDB" id="A0A060TEK1"/>
<feature type="compositionally biased region" description="Low complexity" evidence="1">
    <location>
        <begin position="557"/>
        <end position="576"/>
    </location>
</feature>
<feature type="region of interest" description="Disordered" evidence="1">
    <location>
        <begin position="92"/>
        <end position="148"/>
    </location>
</feature>
<gene>
    <name evidence="2" type="ORF">GNLVRS02_ARAD1D08360g</name>
</gene>
<feature type="compositionally biased region" description="Polar residues" evidence="1">
    <location>
        <begin position="589"/>
        <end position="601"/>
    </location>
</feature>
<dbReference type="InterPro" id="IPR018608">
    <property type="entry name" value="Gti1/Pac2"/>
</dbReference>
<feature type="compositionally biased region" description="Polar residues" evidence="1">
    <location>
        <begin position="538"/>
        <end position="556"/>
    </location>
</feature>
<feature type="compositionally biased region" description="Basic and acidic residues" evidence="1">
    <location>
        <begin position="650"/>
        <end position="664"/>
    </location>
</feature>
<feature type="region of interest" description="Disordered" evidence="1">
    <location>
        <begin position="698"/>
        <end position="723"/>
    </location>
</feature>
<protein>
    <submittedName>
        <fullName evidence="2">ARAD1D08360p</fullName>
    </submittedName>
</protein>
<feature type="region of interest" description="Disordered" evidence="1">
    <location>
        <begin position="476"/>
        <end position="666"/>
    </location>
</feature>
<reference evidence="2" key="2">
    <citation type="submission" date="2014-06" db="EMBL/GenBank/DDBJ databases">
        <title>The complete genome of Blastobotrys (Arxula) adeninivorans LS3 - a yeast of biotechnological interest.</title>
        <authorList>
            <person name="Kunze G."/>
            <person name="Gaillardin C."/>
            <person name="Czernicka M."/>
            <person name="Durrens P."/>
            <person name="Martin T."/>
            <person name="Boer E."/>
            <person name="Gabaldon T."/>
            <person name="Cruz J."/>
            <person name="Talla E."/>
            <person name="Marck C."/>
            <person name="Goffeau A."/>
            <person name="Barbe V."/>
            <person name="Baret P."/>
            <person name="Baronian K."/>
            <person name="Beier S."/>
            <person name="Bleykasten C."/>
            <person name="Bode R."/>
            <person name="Casaregola S."/>
            <person name="Despons L."/>
            <person name="Fairhead C."/>
            <person name="Giersberg M."/>
            <person name="Gierski P."/>
            <person name="Hahnel U."/>
            <person name="Hartmann A."/>
            <person name="Jankowska D."/>
            <person name="Jubin C."/>
            <person name="Jung P."/>
            <person name="Lafontaine I."/>
            <person name="Leh-Louis V."/>
            <person name="Lemaire M."/>
            <person name="Marcet-Houben M."/>
            <person name="Mascher M."/>
            <person name="Morel G."/>
            <person name="Richard G.-F."/>
            <person name="Riechen J."/>
            <person name="Sacerdot C."/>
            <person name="Sarkar A."/>
            <person name="Savel G."/>
            <person name="Schacherer J."/>
            <person name="Sherman D."/>
            <person name="Straub M.-L."/>
            <person name="Stein N."/>
            <person name="Thierry A."/>
            <person name="Trautwein-Schult A."/>
            <person name="Westhof E."/>
            <person name="Worch S."/>
            <person name="Dujon B."/>
            <person name="Souciet J.-L."/>
            <person name="Wincker P."/>
            <person name="Scholz U."/>
            <person name="Neuveglise N."/>
        </authorList>
    </citation>
    <scope>NUCLEOTIDE SEQUENCE</scope>
    <source>
        <strain evidence="2">LS3</strain>
    </source>
</reference>
<dbReference type="PANTHER" id="PTHR28027">
    <property type="entry name" value="TRANSCRIPTIONAL REGULATOR MIT1"/>
    <property type="match status" value="1"/>
</dbReference>
<dbReference type="EMBL" id="HG937694">
    <property type="protein sequence ID" value="CDP37302.1"/>
    <property type="molecule type" value="Genomic_DNA"/>
</dbReference>
<feature type="compositionally biased region" description="Polar residues" evidence="1">
    <location>
        <begin position="505"/>
        <end position="516"/>
    </location>
</feature>
<dbReference type="Pfam" id="PF09729">
    <property type="entry name" value="Gti1_Pac2"/>
    <property type="match status" value="1"/>
</dbReference>
<feature type="compositionally biased region" description="Polar residues" evidence="1">
    <location>
        <begin position="428"/>
        <end position="438"/>
    </location>
</feature>